<dbReference type="PANTHER" id="PTHR43727:SF2">
    <property type="entry name" value="GROUP IV DECARBOXYLASE"/>
    <property type="match status" value="1"/>
</dbReference>
<dbReference type="InterPro" id="IPR042152">
    <property type="entry name" value="Y4yA-like"/>
</dbReference>
<evidence type="ECO:0000259" key="3">
    <source>
        <dbReference type="Pfam" id="PF02784"/>
    </source>
</evidence>
<dbReference type="Gene3D" id="3.20.20.10">
    <property type="entry name" value="Alanine racemase"/>
    <property type="match status" value="1"/>
</dbReference>
<dbReference type="EMBL" id="JAMQBK010000002">
    <property type="protein sequence ID" value="MCM2369182.1"/>
    <property type="molecule type" value="Genomic_DNA"/>
</dbReference>
<dbReference type="CDD" id="cd06842">
    <property type="entry name" value="PLPDE_III_Y4yA_like"/>
    <property type="match status" value="1"/>
</dbReference>
<sequence length="505" mass="56828">MSIVEQSSTSIQDAKINELRRWCEGMPRLDACLEPWMVDVLNDHTIEVRDLVERYGSPLHVVSPAPLTRNVHLLNDVAADRGIWFQAFFARKANKCLTFVEAANQISAGIDVASEQECRQTLDLGVPPENIICTAAIKSSSLIQLCVKQGATMAIDNFDELKQVIHIASSTDTPVEVALRLSGFRHDGNKLHSRFGFDVDEITMVADTLRESPEAERIRVRGIHFHLDGYCADQRVSAIQQCLPIVDYLRSCGHDIWFLDIGGGLPISYLEDERQWNEFWSTHREALLGNTSPITYRNHGLGLHRTAEGIHGERNTYPYYQSPVREQWFAEILDADSREGISIAAALRDRTLQLRCEPGRSSLAGCGMTIARVEFTKRHHTGDWFNGLSMNRTQCRTGSDDFLVDPIVLPQTEPRESTQRQPIAGYLVGAYCTESELIQLRRLHFPHGISRGDLVVFPNTAGYFMHFLESRSHQFPLAQNVVFNGSPLSPFCLDRIDVPDATIDP</sequence>
<dbReference type="InterPro" id="IPR029066">
    <property type="entry name" value="PLP-binding_barrel"/>
</dbReference>
<dbReference type="SUPFAM" id="SSF50621">
    <property type="entry name" value="Alanine racemase C-terminal domain-like"/>
    <property type="match status" value="1"/>
</dbReference>
<dbReference type="Proteomes" id="UP001202961">
    <property type="component" value="Unassembled WGS sequence"/>
</dbReference>
<comment type="caution">
    <text evidence="4">The sequence shown here is derived from an EMBL/GenBank/DDBJ whole genome shotgun (WGS) entry which is preliminary data.</text>
</comment>
<accession>A0ABT0TX39</accession>
<organism evidence="4 5">
    <name type="scientific">Aporhodopirellula aestuarii</name>
    <dbReference type="NCBI Taxonomy" id="2950107"/>
    <lineage>
        <taxon>Bacteria</taxon>
        <taxon>Pseudomonadati</taxon>
        <taxon>Planctomycetota</taxon>
        <taxon>Planctomycetia</taxon>
        <taxon>Pirellulales</taxon>
        <taxon>Pirellulaceae</taxon>
        <taxon>Aporhodopirellula</taxon>
    </lineage>
</organism>
<proteinExistence type="predicted"/>
<evidence type="ECO:0000313" key="5">
    <source>
        <dbReference type="Proteomes" id="UP001202961"/>
    </source>
</evidence>
<evidence type="ECO:0000256" key="2">
    <source>
        <dbReference type="ARBA" id="ARBA00022898"/>
    </source>
</evidence>
<keyword evidence="5" id="KW-1185">Reference proteome</keyword>
<feature type="domain" description="Orn/DAP/Arg decarboxylase 2 N-terminal" evidence="3">
    <location>
        <begin position="86"/>
        <end position="286"/>
    </location>
</feature>
<protein>
    <submittedName>
        <fullName evidence="4">Y4yA family PLP-dependent enzyme</fullName>
    </submittedName>
</protein>
<evidence type="ECO:0000256" key="1">
    <source>
        <dbReference type="ARBA" id="ARBA00001933"/>
    </source>
</evidence>
<dbReference type="SUPFAM" id="SSF51419">
    <property type="entry name" value="PLP-binding barrel"/>
    <property type="match status" value="1"/>
</dbReference>
<dbReference type="PANTHER" id="PTHR43727">
    <property type="entry name" value="DIAMINOPIMELATE DECARBOXYLASE"/>
    <property type="match status" value="1"/>
</dbReference>
<name>A0ABT0TX39_9BACT</name>
<comment type="cofactor">
    <cofactor evidence="1">
        <name>pyridoxal 5'-phosphate</name>
        <dbReference type="ChEBI" id="CHEBI:597326"/>
    </cofactor>
</comment>
<dbReference type="RefSeq" id="WP_250926853.1">
    <property type="nucleotide sequence ID" value="NZ_JAMQBK010000002.1"/>
</dbReference>
<keyword evidence="2" id="KW-0663">Pyridoxal phosphate</keyword>
<dbReference type="PROSITE" id="PS00879">
    <property type="entry name" value="ODR_DC_2_2"/>
    <property type="match status" value="1"/>
</dbReference>
<dbReference type="InterPro" id="IPR022657">
    <property type="entry name" value="De-COase2_CS"/>
</dbReference>
<reference evidence="4 5" key="1">
    <citation type="journal article" date="2022" name="Syst. Appl. Microbiol.">
        <title>Rhodopirellula aestuarii sp. nov., a novel member of the genus Rhodopirellula isolated from brackish sediments collected in the Tagus River estuary, Portugal.</title>
        <authorList>
            <person name="Vitorino I.R."/>
            <person name="Klimek D."/>
            <person name="Calusinska M."/>
            <person name="Lobo-da-Cunha A."/>
            <person name="Vasconcelos V."/>
            <person name="Lage O.M."/>
        </authorList>
    </citation>
    <scope>NUCLEOTIDE SEQUENCE [LARGE SCALE GENOMIC DNA]</scope>
    <source>
        <strain evidence="4 5">ICT_H3.1</strain>
    </source>
</reference>
<dbReference type="InterPro" id="IPR022644">
    <property type="entry name" value="De-COase2_N"/>
</dbReference>
<evidence type="ECO:0000313" key="4">
    <source>
        <dbReference type="EMBL" id="MCM2369182.1"/>
    </source>
</evidence>
<dbReference type="Pfam" id="PF02784">
    <property type="entry name" value="Orn_Arg_deC_N"/>
    <property type="match status" value="1"/>
</dbReference>
<gene>
    <name evidence="4" type="ORF">NB063_00955</name>
</gene>
<dbReference type="Gene3D" id="2.40.37.10">
    <property type="entry name" value="Lyase, Ornithine Decarboxylase, Chain A, domain 1"/>
    <property type="match status" value="1"/>
</dbReference>
<dbReference type="InterPro" id="IPR009006">
    <property type="entry name" value="Ala_racemase/Decarboxylase_C"/>
</dbReference>